<sequence>MAQEKSSQKVAQLATQKATGNLDDLILLGTFGSGERPRALVRTADGKIVELKVGDRIGRDPIIAIEDGRLALSGKGRTRWMTQPVVQ</sequence>
<name>A3JYZ9_SAGS3</name>
<reference evidence="1 2" key="1">
    <citation type="submission" date="2006-06" db="EMBL/GenBank/DDBJ databases">
        <authorList>
            <person name="Moran M.A."/>
            <person name="Ferriera S."/>
            <person name="Johnson J."/>
            <person name="Kravitz S."/>
            <person name="Beeson K."/>
            <person name="Sutton G."/>
            <person name="Rogers Y.-H."/>
            <person name="Friedman R."/>
            <person name="Frazier M."/>
            <person name="Venter J.C."/>
        </authorList>
    </citation>
    <scope>NUCLEOTIDE SEQUENCE [LARGE SCALE GENOMIC DNA]</scope>
    <source>
        <strain evidence="1 2">E-37</strain>
    </source>
</reference>
<keyword evidence="2" id="KW-1185">Reference proteome</keyword>
<dbReference type="RefSeq" id="WP_005855855.1">
    <property type="nucleotide sequence ID" value="NZ_AAYA01000002.1"/>
</dbReference>
<dbReference type="OrthoDB" id="7862575at2"/>
<gene>
    <name evidence="1" type="ORF">SSE37_07838</name>
</gene>
<evidence type="ECO:0000313" key="2">
    <source>
        <dbReference type="Proteomes" id="UP000005713"/>
    </source>
</evidence>
<accession>A3JYZ9</accession>
<comment type="caution">
    <text evidence="1">The sequence shown here is derived from an EMBL/GenBank/DDBJ whole genome shotgun (WGS) entry which is preliminary data.</text>
</comment>
<protein>
    <submittedName>
        <fullName evidence="1">Uncharacterized protein</fullName>
    </submittedName>
</protein>
<dbReference type="AlphaFoldDB" id="A3JYZ9"/>
<proteinExistence type="predicted"/>
<evidence type="ECO:0000313" key="1">
    <source>
        <dbReference type="EMBL" id="EBA09702.1"/>
    </source>
</evidence>
<dbReference type="Proteomes" id="UP000005713">
    <property type="component" value="Unassembled WGS sequence"/>
</dbReference>
<organism evidence="1 2">
    <name type="scientific">Sagittula stellata (strain ATCC 700073 / DSM 11524 / E-37)</name>
    <dbReference type="NCBI Taxonomy" id="388399"/>
    <lineage>
        <taxon>Bacteria</taxon>
        <taxon>Pseudomonadati</taxon>
        <taxon>Pseudomonadota</taxon>
        <taxon>Alphaproteobacteria</taxon>
        <taxon>Rhodobacterales</taxon>
        <taxon>Roseobacteraceae</taxon>
        <taxon>Sagittula</taxon>
    </lineage>
</organism>
<dbReference type="EMBL" id="AAYA01000002">
    <property type="protein sequence ID" value="EBA09702.1"/>
    <property type="molecule type" value="Genomic_DNA"/>
</dbReference>
<dbReference type="Gene3D" id="2.30.30.830">
    <property type="match status" value="1"/>
</dbReference>